<comment type="caution">
    <text evidence="2">The sequence shown here is derived from an EMBL/GenBank/DDBJ whole genome shotgun (WGS) entry which is preliminary data.</text>
</comment>
<name>A0A9W7XZQ6_9FUNG</name>
<dbReference type="EMBL" id="JANBOJ010000160">
    <property type="protein sequence ID" value="KAJ1721608.1"/>
    <property type="molecule type" value="Genomic_DNA"/>
</dbReference>
<evidence type="ECO:0000256" key="1">
    <source>
        <dbReference type="SAM" id="Phobius"/>
    </source>
</evidence>
<keyword evidence="3" id="KW-1185">Reference proteome</keyword>
<feature type="transmembrane region" description="Helical" evidence="1">
    <location>
        <begin position="61"/>
        <end position="80"/>
    </location>
</feature>
<evidence type="ECO:0000313" key="3">
    <source>
        <dbReference type="Proteomes" id="UP001149813"/>
    </source>
</evidence>
<proteinExistence type="predicted"/>
<accession>A0A9W7XZQ6</accession>
<feature type="transmembrane region" description="Helical" evidence="1">
    <location>
        <begin position="135"/>
        <end position="162"/>
    </location>
</feature>
<evidence type="ECO:0000313" key="2">
    <source>
        <dbReference type="EMBL" id="KAJ1721608.1"/>
    </source>
</evidence>
<gene>
    <name evidence="2" type="ORF">LPJ53_003886</name>
</gene>
<keyword evidence="1" id="KW-0472">Membrane</keyword>
<sequence length="165" mass="17716">MSDAIVVPGGGSPKAKSDGDGILLNFTKTVGLFGVSAYMGVLGFSVYYAKLHVKDPLQSAYVANYILLLMLSLILWFLSLPVLSNKIMRFKMFHHLQYGPFIYCAWYLSLGTFVITDPVFFLAKDQIGSDNLSKTFFICMASTAGTLALAGAFGAVAAFSAAGAK</sequence>
<keyword evidence="1" id="KW-1133">Transmembrane helix</keyword>
<organism evidence="2 3">
    <name type="scientific">Coemansia erecta</name>
    <dbReference type="NCBI Taxonomy" id="147472"/>
    <lineage>
        <taxon>Eukaryota</taxon>
        <taxon>Fungi</taxon>
        <taxon>Fungi incertae sedis</taxon>
        <taxon>Zoopagomycota</taxon>
        <taxon>Kickxellomycotina</taxon>
        <taxon>Kickxellomycetes</taxon>
        <taxon>Kickxellales</taxon>
        <taxon>Kickxellaceae</taxon>
        <taxon>Coemansia</taxon>
    </lineage>
</organism>
<feature type="transmembrane region" description="Helical" evidence="1">
    <location>
        <begin position="30"/>
        <end position="49"/>
    </location>
</feature>
<reference evidence="2" key="1">
    <citation type="submission" date="2022-07" db="EMBL/GenBank/DDBJ databases">
        <title>Phylogenomic reconstructions and comparative analyses of Kickxellomycotina fungi.</title>
        <authorList>
            <person name="Reynolds N.K."/>
            <person name="Stajich J.E."/>
            <person name="Barry K."/>
            <person name="Grigoriev I.V."/>
            <person name="Crous P."/>
            <person name="Smith M.E."/>
        </authorList>
    </citation>
    <scope>NUCLEOTIDE SEQUENCE</scope>
    <source>
        <strain evidence="2">NBRC 32514</strain>
    </source>
</reference>
<keyword evidence="1" id="KW-0812">Transmembrane</keyword>
<dbReference type="Proteomes" id="UP001149813">
    <property type="component" value="Unassembled WGS sequence"/>
</dbReference>
<protein>
    <submittedName>
        <fullName evidence="2">Uncharacterized protein</fullName>
    </submittedName>
</protein>
<dbReference type="AlphaFoldDB" id="A0A9W7XZQ6"/>
<feature type="transmembrane region" description="Helical" evidence="1">
    <location>
        <begin position="100"/>
        <end position="123"/>
    </location>
</feature>
<dbReference type="OrthoDB" id="5588704at2759"/>